<keyword evidence="3" id="KW-0068">Autocatalytic cleavage</keyword>
<dbReference type="GO" id="GO:0005829">
    <property type="term" value="C:cytosol"/>
    <property type="evidence" value="ECO:0007669"/>
    <property type="project" value="TreeGrafter"/>
</dbReference>
<evidence type="ECO:0000256" key="2">
    <source>
        <dbReference type="ARBA" id="ARBA00022793"/>
    </source>
</evidence>
<sequence length="134" mass="14897">MNTPRTTTEITTHPPAGAEWVVEAFGCDPDRLRTTALLRRVCESLLGELKLTRVGEPLWHQFPGPGGVTGLYLLAESHLACHTFPEHGLATFNLYCCRPRPRWPWEARLADALGAARVQVREVQRGVPDTEAGR</sequence>
<dbReference type="InterPro" id="IPR016067">
    <property type="entry name" value="S-AdoMet_deCO2ase_core"/>
</dbReference>
<keyword evidence="5" id="KW-0620">Polyamine biosynthesis</keyword>
<protein>
    <submittedName>
        <fullName evidence="10">S-adenosylmethionine decarboxylase proenzyme</fullName>
        <ecNumber evidence="10">4.1.1.50</ecNumber>
    </submittedName>
</protein>
<dbReference type="PANTHER" id="PTHR33866:SF2">
    <property type="entry name" value="S-ADENOSYLMETHIONINE DECARBOXYLASE PROENZYME"/>
    <property type="match status" value="1"/>
</dbReference>
<evidence type="ECO:0000256" key="3">
    <source>
        <dbReference type="ARBA" id="ARBA00022813"/>
    </source>
</evidence>
<keyword evidence="11" id="KW-1185">Reference proteome</keyword>
<keyword evidence="9" id="KW-0670">Pyruvate</keyword>
<dbReference type="InterPro" id="IPR003826">
    <property type="entry name" value="AdoMetDC_fam_prok"/>
</dbReference>
<organism evidence="10 11">
    <name type="scientific">Urbifossiella limnaea</name>
    <dbReference type="NCBI Taxonomy" id="2528023"/>
    <lineage>
        <taxon>Bacteria</taxon>
        <taxon>Pseudomonadati</taxon>
        <taxon>Planctomycetota</taxon>
        <taxon>Planctomycetia</taxon>
        <taxon>Gemmatales</taxon>
        <taxon>Gemmataceae</taxon>
        <taxon>Urbifossiella</taxon>
    </lineage>
</organism>
<keyword evidence="2" id="KW-0210">Decarboxylase</keyword>
<evidence type="ECO:0000256" key="8">
    <source>
        <dbReference type="ARBA" id="ARBA00023270"/>
    </source>
</evidence>
<reference evidence="10 11" key="1">
    <citation type="submission" date="2019-02" db="EMBL/GenBank/DDBJ databases">
        <title>Deep-cultivation of Planctomycetes and their phenomic and genomic characterization uncovers novel biology.</title>
        <authorList>
            <person name="Wiegand S."/>
            <person name="Jogler M."/>
            <person name="Boedeker C."/>
            <person name="Pinto D."/>
            <person name="Vollmers J."/>
            <person name="Rivas-Marin E."/>
            <person name="Kohn T."/>
            <person name="Peeters S.H."/>
            <person name="Heuer A."/>
            <person name="Rast P."/>
            <person name="Oberbeckmann S."/>
            <person name="Bunk B."/>
            <person name="Jeske O."/>
            <person name="Meyerdierks A."/>
            <person name="Storesund J.E."/>
            <person name="Kallscheuer N."/>
            <person name="Luecker S."/>
            <person name="Lage O.M."/>
            <person name="Pohl T."/>
            <person name="Merkel B.J."/>
            <person name="Hornburger P."/>
            <person name="Mueller R.-W."/>
            <person name="Bruemmer F."/>
            <person name="Labrenz M."/>
            <person name="Spormann A.M."/>
            <person name="Op den Camp H."/>
            <person name="Overmann J."/>
            <person name="Amann R."/>
            <person name="Jetten M.S.M."/>
            <person name="Mascher T."/>
            <person name="Medema M.H."/>
            <person name="Devos D.P."/>
            <person name="Kaster A.-K."/>
            <person name="Ovreas L."/>
            <person name="Rohde M."/>
            <person name="Galperin M.Y."/>
            <person name="Jogler C."/>
        </authorList>
    </citation>
    <scope>NUCLEOTIDE SEQUENCE [LARGE SCALE GENOMIC DNA]</scope>
    <source>
        <strain evidence="10 11">ETA_A1</strain>
    </source>
</reference>
<keyword evidence="7 10" id="KW-0456">Lyase</keyword>
<keyword evidence="4" id="KW-0745">Spermidine biosynthesis</keyword>
<dbReference type="AlphaFoldDB" id="A0A517XNN2"/>
<evidence type="ECO:0000313" key="11">
    <source>
        <dbReference type="Proteomes" id="UP000319576"/>
    </source>
</evidence>
<evidence type="ECO:0000313" key="10">
    <source>
        <dbReference type="EMBL" id="QDU19117.1"/>
    </source>
</evidence>
<dbReference type="PANTHER" id="PTHR33866">
    <property type="entry name" value="S-ADENOSYLMETHIONINE DECARBOXYLASE PROENZYME"/>
    <property type="match status" value="1"/>
</dbReference>
<dbReference type="Gene3D" id="3.60.90.10">
    <property type="entry name" value="S-adenosylmethionine decarboxylase"/>
    <property type="match status" value="1"/>
</dbReference>
<evidence type="ECO:0000256" key="6">
    <source>
        <dbReference type="ARBA" id="ARBA00023145"/>
    </source>
</evidence>
<keyword evidence="6" id="KW-0865">Zymogen</keyword>
<accession>A0A517XNN2</accession>
<dbReference type="KEGG" id="uli:ETAA1_10210"/>
<evidence type="ECO:0000256" key="1">
    <source>
        <dbReference type="ARBA" id="ARBA00001928"/>
    </source>
</evidence>
<evidence type="ECO:0000256" key="4">
    <source>
        <dbReference type="ARBA" id="ARBA00023066"/>
    </source>
</evidence>
<evidence type="ECO:0000256" key="7">
    <source>
        <dbReference type="ARBA" id="ARBA00023239"/>
    </source>
</evidence>
<evidence type="ECO:0000256" key="5">
    <source>
        <dbReference type="ARBA" id="ARBA00023115"/>
    </source>
</evidence>
<keyword evidence="8" id="KW-0704">Schiff base</keyword>
<dbReference type="Pfam" id="PF02675">
    <property type="entry name" value="AdoMet_dc"/>
    <property type="match status" value="1"/>
</dbReference>
<name>A0A517XNN2_9BACT</name>
<dbReference type="EC" id="4.1.1.50" evidence="10"/>
<proteinExistence type="predicted"/>
<dbReference type="Proteomes" id="UP000319576">
    <property type="component" value="Chromosome"/>
</dbReference>
<dbReference type="GO" id="GO:0004014">
    <property type="term" value="F:adenosylmethionine decarboxylase activity"/>
    <property type="evidence" value="ECO:0007669"/>
    <property type="project" value="UniProtKB-EC"/>
</dbReference>
<dbReference type="EMBL" id="CP036273">
    <property type="protein sequence ID" value="QDU19117.1"/>
    <property type="molecule type" value="Genomic_DNA"/>
</dbReference>
<gene>
    <name evidence="10" type="primary">speH</name>
    <name evidence="10" type="ORF">ETAA1_10210</name>
</gene>
<comment type="cofactor">
    <cofactor evidence="1">
        <name>pyruvate</name>
        <dbReference type="ChEBI" id="CHEBI:15361"/>
    </cofactor>
</comment>
<dbReference type="SUPFAM" id="SSF56276">
    <property type="entry name" value="S-adenosylmethionine decarboxylase"/>
    <property type="match status" value="1"/>
</dbReference>
<evidence type="ECO:0000256" key="9">
    <source>
        <dbReference type="ARBA" id="ARBA00023317"/>
    </source>
</evidence>
<dbReference type="GO" id="GO:0008295">
    <property type="term" value="P:spermidine biosynthetic process"/>
    <property type="evidence" value="ECO:0007669"/>
    <property type="project" value="UniProtKB-KW"/>
</dbReference>
<dbReference type="RefSeq" id="WP_202920673.1">
    <property type="nucleotide sequence ID" value="NZ_CP036273.1"/>
</dbReference>